<gene>
    <name evidence="1" type="ordered locus">Hore_03390</name>
</gene>
<sequence>MTSFLKALTRLSLSNVVIILVVLILMVQSVSAQKFYEINGWEFRDTKEFIQWWLRTESDYISEILLFDSVKLGGEVMNGFYLSRPTGEVKLLRVVYTGFDKSGNIYLKMYKKKDNLSPVDETELESMVKDLINSKQAMEDPIFSRQQFFKSITDYFEDEGLELTIDPSKTIIIDILETIPFLKLEADSKTSILNTRVTK</sequence>
<evidence type="ECO:0000313" key="1">
    <source>
        <dbReference type="EMBL" id="ACL69100.1"/>
    </source>
</evidence>
<dbReference type="KEGG" id="hor:Hore_03390"/>
<dbReference type="OrthoDB" id="9916736at2"/>
<dbReference type="Proteomes" id="UP000000719">
    <property type="component" value="Chromosome"/>
</dbReference>
<dbReference type="AlphaFoldDB" id="B8D1M3"/>
<dbReference type="RefSeq" id="WP_012635288.1">
    <property type="nucleotide sequence ID" value="NC_011899.1"/>
</dbReference>
<dbReference type="STRING" id="373903.Hore_03390"/>
<evidence type="ECO:0000313" key="2">
    <source>
        <dbReference type="Proteomes" id="UP000000719"/>
    </source>
</evidence>
<accession>B8D1M3</accession>
<name>B8D1M3_HALOH</name>
<organism evidence="1 2">
    <name type="scientific">Halothermothrix orenii (strain H 168 / OCM 544 / DSM 9562)</name>
    <dbReference type="NCBI Taxonomy" id="373903"/>
    <lineage>
        <taxon>Bacteria</taxon>
        <taxon>Bacillati</taxon>
        <taxon>Bacillota</taxon>
        <taxon>Clostridia</taxon>
        <taxon>Halanaerobiales</taxon>
        <taxon>Halothermotrichaceae</taxon>
        <taxon>Halothermothrix</taxon>
    </lineage>
</organism>
<protein>
    <submittedName>
        <fullName evidence="1">Uncharacterized protein</fullName>
    </submittedName>
</protein>
<dbReference type="EMBL" id="CP001098">
    <property type="protein sequence ID" value="ACL69100.1"/>
    <property type="molecule type" value="Genomic_DNA"/>
</dbReference>
<keyword evidence="2" id="KW-1185">Reference proteome</keyword>
<proteinExistence type="predicted"/>
<dbReference type="HOGENOM" id="CLU_1370547_0_0_9"/>
<reference evidence="1 2" key="1">
    <citation type="journal article" date="2009" name="PLoS ONE">
        <title>Genome analysis of the anaerobic thermohalophilic bacterium Halothermothrix orenii.</title>
        <authorList>
            <person name="Mavromatis K."/>
            <person name="Ivanova N."/>
            <person name="Anderson I."/>
            <person name="Lykidis A."/>
            <person name="Hooper S.D."/>
            <person name="Sun H."/>
            <person name="Kunin V."/>
            <person name="Lapidus A."/>
            <person name="Hugenholtz P."/>
            <person name="Patel B."/>
            <person name="Kyrpides N.C."/>
        </authorList>
    </citation>
    <scope>NUCLEOTIDE SEQUENCE [LARGE SCALE GENOMIC DNA]</scope>
    <source>
        <strain evidence="2">H 168 / OCM 544 / DSM 9562</strain>
    </source>
</reference>